<feature type="transmembrane region" description="Helical" evidence="4">
    <location>
        <begin position="292"/>
        <end position="311"/>
    </location>
</feature>
<dbReference type="PATRIC" id="fig|1429439.4.peg.5909"/>
<feature type="transmembrane region" description="Helical" evidence="4">
    <location>
        <begin position="56"/>
        <end position="73"/>
    </location>
</feature>
<feature type="transmembrane region" description="Helical" evidence="4">
    <location>
        <begin position="317"/>
        <end position="338"/>
    </location>
</feature>
<keyword evidence="2 4" id="KW-1133">Transmembrane helix</keyword>
<comment type="caution">
    <text evidence="6">The sequence shown here is derived from an EMBL/GenBank/DDBJ whole genome shotgun (WGS) entry which is preliminary data.</text>
</comment>
<dbReference type="HOGENOM" id="CLU_001265_59_9_7"/>
<dbReference type="InterPro" id="IPR050327">
    <property type="entry name" value="Proton-linked_MCT"/>
</dbReference>
<evidence type="ECO:0000256" key="1">
    <source>
        <dbReference type="ARBA" id="ARBA00022692"/>
    </source>
</evidence>
<feature type="transmembrane region" description="Helical" evidence="4">
    <location>
        <begin position="137"/>
        <end position="155"/>
    </location>
</feature>
<evidence type="ECO:0000259" key="5">
    <source>
        <dbReference type="PROSITE" id="PS50850"/>
    </source>
</evidence>
<keyword evidence="3 4" id="KW-0472">Membrane</keyword>
<feature type="transmembrane region" description="Helical" evidence="4">
    <location>
        <begin position="167"/>
        <end position="190"/>
    </location>
</feature>
<evidence type="ECO:0000313" key="6">
    <source>
        <dbReference type="EMBL" id="ETX02717.1"/>
    </source>
</evidence>
<gene>
    <name evidence="6" type="ORF">ETSY2_34965</name>
</gene>
<feature type="transmembrane region" description="Helical" evidence="4">
    <location>
        <begin position="80"/>
        <end position="97"/>
    </location>
</feature>
<feature type="transmembrane region" description="Helical" evidence="4">
    <location>
        <begin position="261"/>
        <end position="280"/>
    </location>
</feature>
<reference evidence="6 7" key="1">
    <citation type="journal article" date="2014" name="Nature">
        <title>An environmental bacterial taxon with a large and distinct metabolic repertoire.</title>
        <authorList>
            <person name="Wilson M.C."/>
            <person name="Mori T."/>
            <person name="Ruckert C."/>
            <person name="Uria A.R."/>
            <person name="Helf M.J."/>
            <person name="Takada K."/>
            <person name="Gernert C."/>
            <person name="Steffens U.A."/>
            <person name="Heycke N."/>
            <person name="Schmitt S."/>
            <person name="Rinke C."/>
            <person name="Helfrich E.J."/>
            <person name="Brachmann A.O."/>
            <person name="Gurgui C."/>
            <person name="Wakimoto T."/>
            <person name="Kracht M."/>
            <person name="Crusemann M."/>
            <person name="Hentschel U."/>
            <person name="Abe I."/>
            <person name="Matsunaga S."/>
            <person name="Kalinowski J."/>
            <person name="Takeyama H."/>
            <person name="Piel J."/>
        </authorList>
    </citation>
    <scope>NUCLEOTIDE SEQUENCE [LARGE SCALE GENOMIC DNA]</scope>
    <source>
        <strain evidence="7">TSY2</strain>
    </source>
</reference>
<dbReference type="CDD" id="cd17355">
    <property type="entry name" value="MFS_YcxA_like"/>
    <property type="match status" value="1"/>
</dbReference>
<feature type="transmembrane region" description="Helical" evidence="4">
    <location>
        <begin position="103"/>
        <end position="125"/>
    </location>
</feature>
<dbReference type="Proteomes" id="UP000019140">
    <property type="component" value="Unassembled WGS sequence"/>
</dbReference>
<dbReference type="PROSITE" id="PS50850">
    <property type="entry name" value="MFS"/>
    <property type="match status" value="1"/>
</dbReference>
<evidence type="ECO:0000313" key="7">
    <source>
        <dbReference type="Proteomes" id="UP000019140"/>
    </source>
</evidence>
<accession>W4LZB1</accession>
<name>W4LZB1_9BACT</name>
<dbReference type="EMBL" id="AZHX01001497">
    <property type="protein sequence ID" value="ETX02717.1"/>
    <property type="molecule type" value="Genomic_DNA"/>
</dbReference>
<dbReference type="Pfam" id="PF07690">
    <property type="entry name" value="MFS_1"/>
    <property type="match status" value="1"/>
</dbReference>
<feature type="transmembrane region" description="Helical" evidence="4">
    <location>
        <begin position="350"/>
        <end position="370"/>
    </location>
</feature>
<keyword evidence="7" id="KW-1185">Reference proteome</keyword>
<dbReference type="PANTHER" id="PTHR11360:SF290">
    <property type="entry name" value="MONOCARBOXYLATE MFS PERMEASE"/>
    <property type="match status" value="1"/>
</dbReference>
<dbReference type="Gene3D" id="1.20.1250.20">
    <property type="entry name" value="MFS general substrate transporter like domains"/>
    <property type="match status" value="2"/>
</dbReference>
<sequence length="419" mass="44868">MQLAQRGGLFYGWIVVGASIVAAAITMGLMFSLGVFMEPLELTFGWGRGEIARASLFGWITFGLASFGFGALSDRIGTRYVVMIGGTMFGLGMLGLSRMQSLWHLYLIYGLLIGGGNGAFLVPLTSTVTRWFNQRRALVVALTNAGIGLGSTLLAPLTRYLVTLYGWRITCLIFACLAWGIILPVATLILNRPQDIGLQPYGAEGQTPSRHPPEADTAFGQVLRSPAFWVVGFVHFLCCAAHSGPIFHMVSRVIDAGVPKLAAATVFSWASLASIIGRVGTGVLAERRGSKTVLVAWLFMQASAVLLYVFPRDYGSFTALAIYFGVSYGGVMPLYAVVAREYFGERAMGASYGGIFFISCIGMGIGAWIGGQLFDHTGTYQVMYILSFLYGSAGALLALWLRTPGAQRPVAAPAQPAAT</sequence>
<proteinExistence type="predicted"/>
<dbReference type="PANTHER" id="PTHR11360">
    <property type="entry name" value="MONOCARBOXYLATE TRANSPORTER"/>
    <property type="match status" value="1"/>
</dbReference>
<evidence type="ECO:0000256" key="2">
    <source>
        <dbReference type="ARBA" id="ARBA00022989"/>
    </source>
</evidence>
<dbReference type="GO" id="GO:0022857">
    <property type="term" value="F:transmembrane transporter activity"/>
    <property type="evidence" value="ECO:0007669"/>
    <property type="project" value="InterPro"/>
</dbReference>
<dbReference type="SUPFAM" id="SSF103473">
    <property type="entry name" value="MFS general substrate transporter"/>
    <property type="match status" value="1"/>
</dbReference>
<dbReference type="InterPro" id="IPR011701">
    <property type="entry name" value="MFS"/>
</dbReference>
<keyword evidence="1 4" id="KW-0812">Transmembrane</keyword>
<protein>
    <recommendedName>
        <fullName evidence="5">Major facilitator superfamily (MFS) profile domain-containing protein</fullName>
    </recommendedName>
</protein>
<organism evidence="6 7">
    <name type="scientific">Candidatus Entotheonella gemina</name>
    <dbReference type="NCBI Taxonomy" id="1429439"/>
    <lineage>
        <taxon>Bacteria</taxon>
        <taxon>Pseudomonadati</taxon>
        <taxon>Nitrospinota/Tectimicrobiota group</taxon>
        <taxon>Candidatus Tectimicrobiota</taxon>
        <taxon>Candidatus Entotheonellia</taxon>
        <taxon>Candidatus Entotheonellales</taxon>
        <taxon>Candidatus Entotheonellaceae</taxon>
        <taxon>Candidatus Entotheonella</taxon>
    </lineage>
</organism>
<dbReference type="InterPro" id="IPR020846">
    <property type="entry name" value="MFS_dom"/>
</dbReference>
<feature type="domain" description="Major facilitator superfamily (MFS) profile" evidence="5">
    <location>
        <begin position="12"/>
        <end position="406"/>
    </location>
</feature>
<evidence type="ECO:0000256" key="3">
    <source>
        <dbReference type="ARBA" id="ARBA00023136"/>
    </source>
</evidence>
<dbReference type="AlphaFoldDB" id="W4LZB1"/>
<evidence type="ECO:0000256" key="4">
    <source>
        <dbReference type="SAM" id="Phobius"/>
    </source>
</evidence>
<feature type="transmembrane region" description="Helical" evidence="4">
    <location>
        <begin position="227"/>
        <end position="249"/>
    </location>
</feature>
<dbReference type="InterPro" id="IPR036259">
    <property type="entry name" value="MFS_trans_sf"/>
</dbReference>
<feature type="transmembrane region" description="Helical" evidence="4">
    <location>
        <begin position="12"/>
        <end position="36"/>
    </location>
</feature>
<feature type="transmembrane region" description="Helical" evidence="4">
    <location>
        <begin position="382"/>
        <end position="401"/>
    </location>
</feature>